<evidence type="ECO:0000259" key="5">
    <source>
        <dbReference type="PROSITE" id="PS51464"/>
    </source>
</evidence>
<proteinExistence type="predicted"/>
<evidence type="ECO:0000313" key="6">
    <source>
        <dbReference type="EMBL" id="MPQ43267.1"/>
    </source>
</evidence>
<organism evidence="6 7">
    <name type="scientific">Clostridium tarantellae</name>
    <dbReference type="NCBI Taxonomy" id="39493"/>
    <lineage>
        <taxon>Bacteria</taxon>
        <taxon>Bacillati</taxon>
        <taxon>Bacillota</taxon>
        <taxon>Clostridia</taxon>
        <taxon>Eubacteriales</taxon>
        <taxon>Clostridiaceae</taxon>
        <taxon>Clostridium</taxon>
    </lineage>
</organism>
<dbReference type="GO" id="GO:1901135">
    <property type="term" value="P:carbohydrate derivative metabolic process"/>
    <property type="evidence" value="ECO:0007669"/>
    <property type="project" value="InterPro"/>
</dbReference>
<dbReference type="SUPFAM" id="SSF46689">
    <property type="entry name" value="Homeodomain-like"/>
    <property type="match status" value="1"/>
</dbReference>
<feature type="domain" description="SIS" evidence="5">
    <location>
        <begin position="113"/>
        <end position="253"/>
    </location>
</feature>
<feature type="domain" description="HTH rpiR-type" evidence="4">
    <location>
        <begin position="1"/>
        <end position="77"/>
    </location>
</feature>
<dbReference type="RefSeq" id="WP_152888641.1">
    <property type="nucleotide sequence ID" value="NZ_WHJC01000053.1"/>
</dbReference>
<dbReference type="AlphaFoldDB" id="A0A6I1MMC3"/>
<dbReference type="OrthoDB" id="9762536at2"/>
<dbReference type="SUPFAM" id="SSF53697">
    <property type="entry name" value="SIS domain"/>
    <property type="match status" value="1"/>
</dbReference>
<dbReference type="GO" id="GO:0003700">
    <property type="term" value="F:DNA-binding transcription factor activity"/>
    <property type="evidence" value="ECO:0007669"/>
    <property type="project" value="InterPro"/>
</dbReference>
<evidence type="ECO:0000313" key="7">
    <source>
        <dbReference type="Proteomes" id="UP000430345"/>
    </source>
</evidence>
<dbReference type="PANTHER" id="PTHR30514">
    <property type="entry name" value="GLUCOKINASE"/>
    <property type="match status" value="1"/>
</dbReference>
<dbReference type="InterPro" id="IPR009057">
    <property type="entry name" value="Homeodomain-like_sf"/>
</dbReference>
<dbReference type="Gene3D" id="1.10.10.10">
    <property type="entry name" value="Winged helix-like DNA-binding domain superfamily/Winged helix DNA-binding domain"/>
    <property type="match status" value="1"/>
</dbReference>
<reference evidence="6 7" key="1">
    <citation type="submission" date="2019-10" db="EMBL/GenBank/DDBJ databases">
        <title>The Genome Sequence of Clostridium tarantellae Isolated from Fish Brain.</title>
        <authorList>
            <person name="Bano L."/>
            <person name="Kiel M."/>
            <person name="Sales G."/>
            <person name="Doxey A.C."/>
            <person name="Mansfield M.J."/>
            <person name="Schiavone M."/>
            <person name="Rossetto O."/>
            <person name="Pirazzini M."/>
            <person name="Dobrindt U."/>
            <person name="Montecucco C."/>
        </authorList>
    </citation>
    <scope>NUCLEOTIDE SEQUENCE [LARGE SCALE GENOMIC DNA]</scope>
    <source>
        <strain evidence="6 7">DSM 3997</strain>
    </source>
</reference>
<dbReference type="Proteomes" id="UP000430345">
    <property type="component" value="Unassembled WGS sequence"/>
</dbReference>
<keyword evidence="3" id="KW-0804">Transcription</keyword>
<dbReference type="InterPro" id="IPR036388">
    <property type="entry name" value="WH-like_DNA-bd_sf"/>
</dbReference>
<dbReference type="Gene3D" id="3.40.50.10490">
    <property type="entry name" value="Glucose-6-phosphate isomerase like protein, domain 1"/>
    <property type="match status" value="1"/>
</dbReference>
<accession>A0A6I1MMC3</accession>
<keyword evidence="1" id="KW-0805">Transcription regulation</keyword>
<dbReference type="Pfam" id="PF01418">
    <property type="entry name" value="HTH_6"/>
    <property type="match status" value="1"/>
</dbReference>
<evidence type="ECO:0000256" key="3">
    <source>
        <dbReference type="ARBA" id="ARBA00023163"/>
    </source>
</evidence>
<dbReference type="InterPro" id="IPR035472">
    <property type="entry name" value="RpiR-like_SIS"/>
</dbReference>
<evidence type="ECO:0000256" key="1">
    <source>
        <dbReference type="ARBA" id="ARBA00023015"/>
    </source>
</evidence>
<dbReference type="PROSITE" id="PS51071">
    <property type="entry name" value="HTH_RPIR"/>
    <property type="match status" value="1"/>
</dbReference>
<evidence type="ECO:0000256" key="2">
    <source>
        <dbReference type="ARBA" id="ARBA00023125"/>
    </source>
</evidence>
<dbReference type="GO" id="GO:0097367">
    <property type="term" value="F:carbohydrate derivative binding"/>
    <property type="evidence" value="ECO:0007669"/>
    <property type="project" value="InterPro"/>
</dbReference>
<keyword evidence="7" id="KW-1185">Reference proteome</keyword>
<gene>
    <name evidence="6" type="ORF">GBZ86_05755</name>
</gene>
<dbReference type="InterPro" id="IPR046348">
    <property type="entry name" value="SIS_dom_sf"/>
</dbReference>
<dbReference type="InterPro" id="IPR001347">
    <property type="entry name" value="SIS_dom"/>
</dbReference>
<dbReference type="GO" id="GO:0003677">
    <property type="term" value="F:DNA binding"/>
    <property type="evidence" value="ECO:0007669"/>
    <property type="project" value="UniProtKB-KW"/>
</dbReference>
<comment type="caution">
    <text evidence="6">The sequence shown here is derived from an EMBL/GenBank/DDBJ whole genome shotgun (WGS) entry which is preliminary data.</text>
</comment>
<dbReference type="PROSITE" id="PS51464">
    <property type="entry name" value="SIS"/>
    <property type="match status" value="1"/>
</dbReference>
<protein>
    <submittedName>
        <fullName evidence="6">SIS domain-containing protein</fullName>
    </submittedName>
</protein>
<dbReference type="CDD" id="cd05013">
    <property type="entry name" value="SIS_RpiR"/>
    <property type="match status" value="1"/>
</dbReference>
<dbReference type="EMBL" id="WHJC01000053">
    <property type="protein sequence ID" value="MPQ43267.1"/>
    <property type="molecule type" value="Genomic_DNA"/>
</dbReference>
<name>A0A6I1MMC3_9CLOT</name>
<dbReference type="InterPro" id="IPR047640">
    <property type="entry name" value="RpiR-like"/>
</dbReference>
<keyword evidence="2" id="KW-0238">DNA-binding</keyword>
<dbReference type="PANTHER" id="PTHR30514:SF21">
    <property type="entry name" value="RPIR-FAMILY TRANSCRIPTIONAL REGULATOR"/>
    <property type="match status" value="1"/>
</dbReference>
<evidence type="ECO:0000259" key="4">
    <source>
        <dbReference type="PROSITE" id="PS51071"/>
    </source>
</evidence>
<dbReference type="Pfam" id="PF01380">
    <property type="entry name" value="SIS"/>
    <property type="match status" value="1"/>
</dbReference>
<dbReference type="InterPro" id="IPR000281">
    <property type="entry name" value="HTH_RpiR"/>
</dbReference>
<sequence>MNILCNIQKKYNIFSIKEKNLADYILHNCEDINNMNIKDLAKISGTSGATITRFCKKIDCESFVDMKMKLNAIKPEIKVNKKENGILTDVYNYYKEVIERTKHLINSDNIYRFVNAIKNANKIYIYGVGSSGLTATEMMQRLLRMGLNVHSISDSHMMIINSAIVSPNDLVIGISISGETEEILQSLKICKDKGANILSITSFENSSITKYSHMNFIVYNTVFVDKENFINSQFSTMYLLDLISMVLLKDEELSGKMKLTVDAIINN</sequence>